<keyword evidence="1" id="KW-0175">Coiled coil</keyword>
<name>A0AAU8FK07_9BACT</name>
<dbReference type="GO" id="GO:0003700">
    <property type="term" value="F:DNA-binding transcription factor activity"/>
    <property type="evidence" value="ECO:0007669"/>
    <property type="project" value="TreeGrafter"/>
</dbReference>
<keyword evidence="2" id="KW-0732">Signal</keyword>
<dbReference type="EMBL" id="CP159289">
    <property type="protein sequence ID" value="XCH24168.1"/>
    <property type="molecule type" value="Genomic_DNA"/>
</dbReference>
<feature type="chain" id="PRO_5043515576" evidence="2">
    <location>
        <begin position="35"/>
        <end position="444"/>
    </location>
</feature>
<evidence type="ECO:0000313" key="4">
    <source>
        <dbReference type="EMBL" id="XCH24168.1"/>
    </source>
</evidence>
<dbReference type="GO" id="GO:0043565">
    <property type="term" value="F:sequence-specific DNA binding"/>
    <property type="evidence" value="ECO:0007669"/>
    <property type="project" value="TreeGrafter"/>
</dbReference>
<dbReference type="AlphaFoldDB" id="A0AAU8FK07"/>
<protein>
    <submittedName>
        <fullName evidence="4">Tail fiber domain-containing protein</fullName>
    </submittedName>
</protein>
<proteinExistence type="predicted"/>
<gene>
    <name evidence="4" type="ORF">ABV298_28300</name>
</gene>
<dbReference type="PANTHER" id="PTHR13029:SF18">
    <property type="entry name" value="MYELIN REGULATORY FACTOR HOMOLOG 1"/>
    <property type="match status" value="1"/>
</dbReference>
<evidence type="ECO:0000256" key="2">
    <source>
        <dbReference type="SAM" id="SignalP"/>
    </source>
</evidence>
<dbReference type="InterPro" id="IPR051577">
    <property type="entry name" value="MRF-like"/>
</dbReference>
<dbReference type="GO" id="GO:0016540">
    <property type="term" value="P:protein autoprocessing"/>
    <property type="evidence" value="ECO:0007669"/>
    <property type="project" value="TreeGrafter"/>
</dbReference>
<feature type="domain" description="Peptidase S74" evidence="3">
    <location>
        <begin position="311"/>
        <end position="404"/>
    </location>
</feature>
<evidence type="ECO:0000256" key="1">
    <source>
        <dbReference type="SAM" id="Coils"/>
    </source>
</evidence>
<dbReference type="PANTHER" id="PTHR13029">
    <property type="match status" value="1"/>
</dbReference>
<evidence type="ECO:0000259" key="3">
    <source>
        <dbReference type="PROSITE" id="PS51688"/>
    </source>
</evidence>
<reference evidence="4" key="1">
    <citation type="submission" date="2024-06" db="EMBL/GenBank/DDBJ databases">
        <title>Sequencing and assembly of the genome of Dyadobacter sp. strain 676, a symbiont of Cyamopsis tetragonoloba.</title>
        <authorList>
            <person name="Guro P."/>
            <person name="Sazanova A."/>
            <person name="Kuznetsova I."/>
            <person name="Belimov A."/>
            <person name="Safronova V."/>
        </authorList>
    </citation>
    <scope>NUCLEOTIDE SEQUENCE</scope>
    <source>
        <strain evidence="4">676</strain>
    </source>
</reference>
<dbReference type="PROSITE" id="PS51688">
    <property type="entry name" value="ICA"/>
    <property type="match status" value="1"/>
</dbReference>
<feature type="signal peptide" evidence="2">
    <location>
        <begin position="1"/>
        <end position="34"/>
    </location>
</feature>
<dbReference type="Pfam" id="PF13884">
    <property type="entry name" value="Peptidase_S74"/>
    <property type="match status" value="1"/>
</dbReference>
<organism evidence="4">
    <name type="scientific">Dyadobacter sp. 676</name>
    <dbReference type="NCBI Taxonomy" id="3088362"/>
    <lineage>
        <taxon>Bacteria</taxon>
        <taxon>Pseudomonadati</taxon>
        <taxon>Bacteroidota</taxon>
        <taxon>Cytophagia</taxon>
        <taxon>Cytophagales</taxon>
        <taxon>Spirosomataceae</taxon>
        <taxon>Dyadobacter</taxon>
    </lineage>
</organism>
<sequence>METKQILSGPPSAKTFSSALFAAGFLITSSAAFAQVKIGDNPTVINAGSALEIESTNKGLLMPRISLTNTTTWGLAGTPAAGMSVYNTNAGITSTNTSYPAAGIGEYYFDGTGWVSKKGGSGGDIDWHITGNAGTDGTLNFAGTTDAQDFVLKANNFRGLRLNQAAKGSVWIGDDPLNGNPAVADNAPRLIVSSESNFTTLNSPTGGNGKPGIFIYNHDQTANNYANVVFGAQTGNGAAQVGAAIAAVFGTRGSTFELPADLTFSTNININQMTEWMRIKNNGNVGIGTTAPTQKLHVIGNILASGTITPSDIRIKKDITDNTYGLKEVMKLRTIGYRYKDQALGRDHKIGFVAQQMIKVMPELVTTAGDSLKTLGVNYAEMTVVLTKAIQEQQAEIDALKSENQTLKAQVAKVNDLAEKLADIEAKMHVTSDTGASAHPGNAK</sequence>
<dbReference type="InterPro" id="IPR030392">
    <property type="entry name" value="S74_ICA"/>
</dbReference>
<dbReference type="RefSeq" id="WP_353719491.1">
    <property type="nucleotide sequence ID" value="NZ_CP159289.1"/>
</dbReference>
<accession>A0AAU8FK07</accession>
<dbReference type="GO" id="GO:0045893">
    <property type="term" value="P:positive regulation of DNA-templated transcription"/>
    <property type="evidence" value="ECO:0007669"/>
    <property type="project" value="TreeGrafter"/>
</dbReference>
<feature type="coiled-coil region" evidence="1">
    <location>
        <begin position="383"/>
        <end position="427"/>
    </location>
</feature>